<accession>A0A9W9P4T2</accession>
<sequence length="193" mass="21161">MASAQCEFDGGSQDGGMESLGYSRLQACLAPQSMIAAVARSLRQRPHATEGRVIYGRGDRKACEVFLEYGIDDSDAGPIIIHSPEAIASWGTNAAHPTRSGVSVFRTPSSDSDKYTSITLYPASHHLSTNEFFGGERAPRELKLWPHEILVVQGALKMEISMPVDGWLVWQGFSEFPWGLDPSSPEAFPFMRI</sequence>
<dbReference type="Proteomes" id="UP001147733">
    <property type="component" value="Unassembled WGS sequence"/>
</dbReference>
<reference evidence="1" key="2">
    <citation type="journal article" date="2023" name="IMA Fungus">
        <title>Comparative genomic study of the Penicillium genus elucidates a diverse pangenome and 15 lateral gene transfer events.</title>
        <authorList>
            <person name="Petersen C."/>
            <person name="Sorensen T."/>
            <person name="Nielsen M.R."/>
            <person name="Sondergaard T.E."/>
            <person name="Sorensen J.L."/>
            <person name="Fitzpatrick D.A."/>
            <person name="Frisvad J.C."/>
            <person name="Nielsen K.L."/>
        </authorList>
    </citation>
    <scope>NUCLEOTIDE SEQUENCE</scope>
    <source>
        <strain evidence="1">IBT 23319</strain>
    </source>
</reference>
<proteinExistence type="predicted"/>
<reference evidence="1" key="1">
    <citation type="submission" date="2022-11" db="EMBL/GenBank/DDBJ databases">
        <authorList>
            <person name="Petersen C."/>
        </authorList>
    </citation>
    <scope>NUCLEOTIDE SEQUENCE</scope>
    <source>
        <strain evidence="1">IBT 23319</strain>
    </source>
</reference>
<protein>
    <submittedName>
        <fullName evidence="1">Uncharacterized protein</fullName>
    </submittedName>
</protein>
<dbReference type="EMBL" id="JAPQKT010000003">
    <property type="protein sequence ID" value="KAJ5235414.1"/>
    <property type="molecule type" value="Genomic_DNA"/>
</dbReference>
<evidence type="ECO:0000313" key="1">
    <source>
        <dbReference type="EMBL" id="KAJ5235414.1"/>
    </source>
</evidence>
<keyword evidence="2" id="KW-1185">Reference proteome</keyword>
<name>A0A9W9P4T2_PENCI</name>
<gene>
    <name evidence="1" type="ORF">N7469_004582</name>
</gene>
<organism evidence="1 2">
    <name type="scientific">Penicillium citrinum</name>
    <dbReference type="NCBI Taxonomy" id="5077"/>
    <lineage>
        <taxon>Eukaryota</taxon>
        <taxon>Fungi</taxon>
        <taxon>Dikarya</taxon>
        <taxon>Ascomycota</taxon>
        <taxon>Pezizomycotina</taxon>
        <taxon>Eurotiomycetes</taxon>
        <taxon>Eurotiomycetidae</taxon>
        <taxon>Eurotiales</taxon>
        <taxon>Aspergillaceae</taxon>
        <taxon>Penicillium</taxon>
    </lineage>
</organism>
<evidence type="ECO:0000313" key="2">
    <source>
        <dbReference type="Proteomes" id="UP001147733"/>
    </source>
</evidence>
<dbReference type="RefSeq" id="XP_056502914.1">
    <property type="nucleotide sequence ID" value="XM_056643502.1"/>
</dbReference>
<dbReference type="GeneID" id="81382669"/>
<dbReference type="OrthoDB" id="4246676at2759"/>
<comment type="caution">
    <text evidence="1">The sequence shown here is derived from an EMBL/GenBank/DDBJ whole genome shotgun (WGS) entry which is preliminary data.</text>
</comment>
<dbReference type="AlphaFoldDB" id="A0A9W9P4T2"/>